<dbReference type="EMBL" id="CT868681">
    <property type="protein sequence ID" value="CAK95228.1"/>
    <property type="molecule type" value="Genomic_DNA"/>
</dbReference>
<dbReference type="RefSeq" id="XP_001462601.1">
    <property type="nucleotide sequence ID" value="XM_001462564.1"/>
</dbReference>
<dbReference type="KEGG" id="ptm:GSPATT00027557001"/>
<accession>A0EIT7</accession>
<organism evidence="1 2">
    <name type="scientific">Paramecium tetraurelia</name>
    <dbReference type="NCBI Taxonomy" id="5888"/>
    <lineage>
        <taxon>Eukaryota</taxon>
        <taxon>Sar</taxon>
        <taxon>Alveolata</taxon>
        <taxon>Ciliophora</taxon>
        <taxon>Intramacronucleata</taxon>
        <taxon>Oligohymenophorea</taxon>
        <taxon>Peniculida</taxon>
        <taxon>Parameciidae</taxon>
        <taxon>Paramecium</taxon>
    </lineage>
</organism>
<proteinExistence type="predicted"/>
<reference evidence="1 2" key="1">
    <citation type="journal article" date="2006" name="Nature">
        <title>Global trends of whole-genome duplications revealed by the ciliate Paramecium tetraurelia.</title>
        <authorList>
            <consortium name="Genoscope"/>
            <person name="Aury J.-M."/>
            <person name="Jaillon O."/>
            <person name="Duret L."/>
            <person name="Noel B."/>
            <person name="Jubin C."/>
            <person name="Porcel B.M."/>
            <person name="Segurens B."/>
            <person name="Daubin V."/>
            <person name="Anthouard V."/>
            <person name="Aiach N."/>
            <person name="Arnaiz O."/>
            <person name="Billaut A."/>
            <person name="Beisson J."/>
            <person name="Blanc I."/>
            <person name="Bouhouche K."/>
            <person name="Camara F."/>
            <person name="Duharcourt S."/>
            <person name="Guigo R."/>
            <person name="Gogendeau D."/>
            <person name="Katinka M."/>
            <person name="Keller A.-M."/>
            <person name="Kissmehl R."/>
            <person name="Klotz C."/>
            <person name="Koll F."/>
            <person name="Le Moue A."/>
            <person name="Lepere C."/>
            <person name="Malinsky S."/>
            <person name="Nowacki M."/>
            <person name="Nowak J.K."/>
            <person name="Plattner H."/>
            <person name="Poulain J."/>
            <person name="Ruiz F."/>
            <person name="Serrano V."/>
            <person name="Zagulski M."/>
            <person name="Dessen P."/>
            <person name="Betermier M."/>
            <person name="Weissenbach J."/>
            <person name="Scarpelli C."/>
            <person name="Schachter V."/>
            <person name="Sperling L."/>
            <person name="Meyer E."/>
            <person name="Cohen J."/>
            <person name="Wincker P."/>
        </authorList>
    </citation>
    <scope>NUCLEOTIDE SEQUENCE [LARGE SCALE GENOMIC DNA]</scope>
    <source>
        <strain evidence="1 2">Stock d4-2</strain>
    </source>
</reference>
<dbReference type="AlphaFoldDB" id="A0EIT7"/>
<dbReference type="InParanoid" id="A0EIT7"/>
<name>A0EIT7_PARTE</name>
<dbReference type="GeneID" id="5008747"/>
<dbReference type="Proteomes" id="UP000000600">
    <property type="component" value="Unassembled WGS sequence"/>
</dbReference>
<gene>
    <name evidence="1" type="ORF">GSPATT00027557001</name>
</gene>
<evidence type="ECO:0000313" key="1">
    <source>
        <dbReference type="EMBL" id="CAK95228.1"/>
    </source>
</evidence>
<sequence>MYFLKIDSSNILKEAKPKYQVQLFYSLFSIQKKQMIFLTQDEMFSRRPTFQKLQYMAEAETVYFLANSLRYCKTNISCQSSNSLKKYQINRQCKLVKQNQVVVSTQSHIKKDNDIQSGKCQLKINAKISETDILY</sequence>
<dbReference type="HOGENOM" id="CLU_1889829_0_0_1"/>
<keyword evidence="2" id="KW-1185">Reference proteome</keyword>
<evidence type="ECO:0000313" key="2">
    <source>
        <dbReference type="Proteomes" id="UP000000600"/>
    </source>
</evidence>
<protein>
    <submittedName>
        <fullName evidence="1">Uncharacterized protein</fullName>
    </submittedName>
</protein>